<dbReference type="InterPro" id="IPR051260">
    <property type="entry name" value="Diverse_substr_monoxygenases"/>
</dbReference>
<dbReference type="CDD" id="cd01095">
    <property type="entry name" value="Nitrilotriacetate_monoxgenase"/>
    <property type="match status" value="1"/>
</dbReference>
<organism evidence="8 9">
    <name type="scientific">Pseudomonas alkylphenolica</name>
    <dbReference type="NCBI Taxonomy" id="237609"/>
    <lineage>
        <taxon>Bacteria</taxon>
        <taxon>Pseudomonadati</taxon>
        <taxon>Pseudomonadota</taxon>
        <taxon>Gammaproteobacteria</taxon>
        <taxon>Pseudomonadales</taxon>
        <taxon>Pseudomonadaceae</taxon>
        <taxon>Pseudomonas</taxon>
    </lineage>
</organism>
<dbReference type="RefSeq" id="WP_128326655.1">
    <property type="nucleotide sequence ID" value="NZ_QJRG01000050.1"/>
</dbReference>
<feature type="domain" description="Luciferase-like" evidence="7">
    <location>
        <begin position="30"/>
        <end position="387"/>
    </location>
</feature>
<evidence type="ECO:0000256" key="5">
    <source>
        <dbReference type="ARBA" id="ARBA00033748"/>
    </source>
</evidence>
<dbReference type="PANTHER" id="PTHR30011:SF16">
    <property type="entry name" value="C2H2 FINGER DOMAIN TRANSCRIPTION FACTOR (EUROFUNG)-RELATED"/>
    <property type="match status" value="1"/>
</dbReference>
<evidence type="ECO:0000256" key="3">
    <source>
        <dbReference type="ARBA" id="ARBA00023002"/>
    </source>
</evidence>
<feature type="binding site" evidence="6">
    <location>
        <position position="154"/>
    </location>
    <ligand>
        <name>FMN</name>
        <dbReference type="ChEBI" id="CHEBI:58210"/>
    </ligand>
</feature>
<feature type="binding site" evidence="6">
    <location>
        <position position="229"/>
    </location>
    <ligand>
        <name>FMN</name>
        <dbReference type="ChEBI" id="CHEBI:58210"/>
    </ligand>
</feature>
<comment type="caution">
    <text evidence="8">The sequence shown here is derived from an EMBL/GenBank/DDBJ whole genome shotgun (WGS) entry which is preliminary data.</text>
</comment>
<comment type="similarity">
    <text evidence="5">Belongs to the NtaA/SnaA/DszA monooxygenase family.</text>
</comment>
<dbReference type="InterPro" id="IPR011251">
    <property type="entry name" value="Luciferase-like_dom"/>
</dbReference>
<dbReference type="Gene3D" id="3.20.20.30">
    <property type="entry name" value="Luciferase-like domain"/>
    <property type="match status" value="1"/>
</dbReference>
<gene>
    <name evidence="8" type="ORF">DM813_28170</name>
</gene>
<evidence type="ECO:0000256" key="4">
    <source>
        <dbReference type="ARBA" id="ARBA00023033"/>
    </source>
</evidence>
<dbReference type="AlphaFoldDB" id="A0A443ZEW3"/>
<feature type="binding site" evidence="6">
    <location>
        <position position="158"/>
    </location>
    <ligand>
        <name>FMN</name>
        <dbReference type="ChEBI" id="CHEBI:58210"/>
    </ligand>
</feature>
<dbReference type="InterPro" id="IPR036661">
    <property type="entry name" value="Luciferase-like_sf"/>
</dbReference>
<protein>
    <submittedName>
        <fullName evidence="8">LLM class flavin-dependent oxidoreductase</fullName>
    </submittedName>
</protein>
<evidence type="ECO:0000313" key="8">
    <source>
        <dbReference type="EMBL" id="RWU17238.1"/>
    </source>
</evidence>
<name>A0A443ZEW3_9PSED</name>
<sequence length="440" mass="48863">MPKQMALAGFMLSGPVVHSHAVWRHPLTHSHFLDPDYYIEVAKTLEDGCFDLLFFADRLAVGDQAGESRARSFELGAQDAARLDPLPILSLLAGHTKRIGLGLTRSTTYYQPPHVARAIASLDHMSKGRSAWNIVTSMNDSEARLFGHAQHLPHDLRYARADEFVELVLKLWNSWGPDALVLDKVRGILADPARIDAFKHQGTYFECEGPLNIPRVPQGQPVLIQAGASGRGRQFGARWAEVIFSINSRVERMLEFRQDIHQQMRAFGRNPEECKILTAVMPFIGGTEAEAIKKRDEHNALANPELGIITLSTQSNFDFTQFPLDIRLLDIAKHSATPDVIAQKLRLERDMTLGEYGAIMASSIRVPQLAGTADSVAQQLIDWLEQGACDGYVVSPAHLPGTFTEFTESVVPILQRRGYLRTAYEHSTLRGHLGLKAFAG</sequence>
<dbReference type="NCBIfam" id="TIGR03860">
    <property type="entry name" value="FMN_nitrolo"/>
    <property type="match status" value="1"/>
</dbReference>
<evidence type="ECO:0000256" key="1">
    <source>
        <dbReference type="ARBA" id="ARBA00022630"/>
    </source>
</evidence>
<dbReference type="OrthoDB" id="6133319at2"/>
<evidence type="ECO:0000256" key="2">
    <source>
        <dbReference type="ARBA" id="ARBA00022643"/>
    </source>
</evidence>
<dbReference type="GO" id="GO:0016705">
    <property type="term" value="F:oxidoreductase activity, acting on paired donors, with incorporation or reduction of molecular oxygen"/>
    <property type="evidence" value="ECO:0007669"/>
    <property type="project" value="InterPro"/>
</dbReference>
<accession>A0A443ZEW3</accession>
<dbReference type="GO" id="GO:0004497">
    <property type="term" value="F:monooxygenase activity"/>
    <property type="evidence" value="ECO:0007669"/>
    <property type="project" value="UniProtKB-KW"/>
</dbReference>
<keyword evidence="4" id="KW-0503">Monooxygenase</keyword>
<dbReference type="EMBL" id="QJRG01000050">
    <property type="protein sequence ID" value="RWU17238.1"/>
    <property type="molecule type" value="Genomic_DNA"/>
</dbReference>
<dbReference type="PIRSF" id="PIRSF000337">
    <property type="entry name" value="NTA_MOA"/>
    <property type="match status" value="1"/>
</dbReference>
<reference evidence="8 9" key="1">
    <citation type="submission" date="2018-06" db="EMBL/GenBank/DDBJ databases">
        <title>Bacteria isolated from soil of Wuhan.</title>
        <authorList>
            <person name="Wei X."/>
            <person name="Chunhua H."/>
        </authorList>
    </citation>
    <scope>NUCLEOTIDE SEQUENCE [LARGE SCALE GENOMIC DNA]</scope>
    <source>
        <strain evidence="9">xwS2</strain>
    </source>
</reference>
<dbReference type="Pfam" id="PF00296">
    <property type="entry name" value="Bac_luciferase"/>
    <property type="match status" value="1"/>
</dbReference>
<dbReference type="SUPFAM" id="SSF51679">
    <property type="entry name" value="Bacterial luciferase-like"/>
    <property type="match status" value="1"/>
</dbReference>
<dbReference type="Proteomes" id="UP000288983">
    <property type="component" value="Unassembled WGS sequence"/>
</dbReference>
<dbReference type="InterPro" id="IPR016215">
    <property type="entry name" value="NTA_MOA"/>
</dbReference>
<evidence type="ECO:0000256" key="6">
    <source>
        <dbReference type="PIRSR" id="PIRSR000337-1"/>
    </source>
</evidence>
<evidence type="ECO:0000259" key="7">
    <source>
        <dbReference type="Pfam" id="PF00296"/>
    </source>
</evidence>
<keyword evidence="3" id="KW-0560">Oxidoreductase</keyword>
<dbReference type="PANTHER" id="PTHR30011">
    <property type="entry name" value="ALKANESULFONATE MONOOXYGENASE-RELATED"/>
    <property type="match status" value="1"/>
</dbReference>
<keyword evidence="2 6" id="KW-0288">FMN</keyword>
<feature type="binding site" evidence="6">
    <location>
        <position position="104"/>
    </location>
    <ligand>
        <name>FMN</name>
        <dbReference type="ChEBI" id="CHEBI:58210"/>
    </ligand>
</feature>
<keyword evidence="1 6" id="KW-0285">Flavoprotein</keyword>
<proteinExistence type="inferred from homology"/>
<feature type="binding site" evidence="6">
    <location>
        <position position="57"/>
    </location>
    <ligand>
        <name>FMN</name>
        <dbReference type="ChEBI" id="CHEBI:58210"/>
    </ligand>
</feature>
<evidence type="ECO:0000313" key="9">
    <source>
        <dbReference type="Proteomes" id="UP000288983"/>
    </source>
</evidence>